<accession>A0ABD1YJX0</accession>
<evidence type="ECO:0000313" key="2">
    <source>
        <dbReference type="EMBL" id="KAL2630945.1"/>
    </source>
</evidence>
<reference evidence="2 3" key="1">
    <citation type="submission" date="2024-09" db="EMBL/GenBank/DDBJ databases">
        <title>Chromosome-scale assembly of Riccia fluitans.</title>
        <authorList>
            <person name="Paukszto L."/>
            <person name="Sawicki J."/>
            <person name="Karawczyk K."/>
            <person name="Piernik-Szablinska J."/>
            <person name="Szczecinska M."/>
            <person name="Mazdziarz M."/>
        </authorList>
    </citation>
    <scope>NUCLEOTIDE SEQUENCE [LARGE SCALE GENOMIC DNA]</scope>
    <source>
        <strain evidence="2">Rf_01</strain>
        <tissue evidence="2">Aerial parts of the thallus</tissue>
    </source>
</reference>
<evidence type="ECO:0000313" key="3">
    <source>
        <dbReference type="Proteomes" id="UP001605036"/>
    </source>
</evidence>
<proteinExistence type="predicted"/>
<gene>
    <name evidence="2" type="ORF">R1flu_015631</name>
</gene>
<dbReference type="Proteomes" id="UP001605036">
    <property type="component" value="Unassembled WGS sequence"/>
</dbReference>
<protein>
    <submittedName>
        <fullName evidence="2">Uncharacterized protein</fullName>
    </submittedName>
</protein>
<dbReference type="EMBL" id="JBHFFA010000004">
    <property type="protein sequence ID" value="KAL2630945.1"/>
    <property type="molecule type" value="Genomic_DNA"/>
</dbReference>
<name>A0ABD1YJX0_9MARC</name>
<organism evidence="2 3">
    <name type="scientific">Riccia fluitans</name>
    <dbReference type="NCBI Taxonomy" id="41844"/>
    <lineage>
        <taxon>Eukaryota</taxon>
        <taxon>Viridiplantae</taxon>
        <taxon>Streptophyta</taxon>
        <taxon>Embryophyta</taxon>
        <taxon>Marchantiophyta</taxon>
        <taxon>Marchantiopsida</taxon>
        <taxon>Marchantiidae</taxon>
        <taxon>Marchantiales</taxon>
        <taxon>Ricciaceae</taxon>
        <taxon>Riccia</taxon>
    </lineage>
</organism>
<dbReference type="AlphaFoldDB" id="A0ABD1YJX0"/>
<evidence type="ECO:0000256" key="1">
    <source>
        <dbReference type="SAM" id="MobiDB-lite"/>
    </source>
</evidence>
<sequence length="142" mass="15378">MEPGLLEFNGKQVIVRVPAGHGPPCGRCVVLLGTGTPHRPGFRENNLVHTAVAFEGFPCGLRRPISGAGGPDMNSSSHEPSMGMKEEEEEEEELGVIARNKDSSKNVILVRRITSPEVQPIVLNLQSVVLCRCQALAEERLV</sequence>
<comment type="caution">
    <text evidence="2">The sequence shown here is derived from an EMBL/GenBank/DDBJ whole genome shotgun (WGS) entry which is preliminary data.</text>
</comment>
<keyword evidence="3" id="KW-1185">Reference proteome</keyword>
<feature type="region of interest" description="Disordered" evidence="1">
    <location>
        <begin position="65"/>
        <end position="97"/>
    </location>
</feature>